<keyword evidence="1" id="KW-0436">Ligase</keyword>
<dbReference type="InterPro" id="IPR013815">
    <property type="entry name" value="ATP_grasp_subdomain_1"/>
</dbReference>
<dbReference type="SUPFAM" id="SSF56059">
    <property type="entry name" value="Glutathione synthetase ATP-binding domain-like"/>
    <property type="match status" value="1"/>
</dbReference>
<keyword evidence="2" id="KW-0067">ATP-binding</keyword>
<dbReference type="GO" id="GO:0046872">
    <property type="term" value="F:metal ion binding"/>
    <property type="evidence" value="ECO:0007669"/>
    <property type="project" value="InterPro"/>
</dbReference>
<dbReference type="CDD" id="cd18090">
    <property type="entry name" value="Arginine_MT_Sfm1"/>
    <property type="match status" value="1"/>
</dbReference>
<dbReference type="GO" id="GO:0035241">
    <property type="term" value="F:protein-arginine omega-N monomethyltransferase activity"/>
    <property type="evidence" value="ECO:0007669"/>
    <property type="project" value="TreeGrafter"/>
</dbReference>
<accession>A0A8H7XU00</accession>
<dbReference type="AlphaFoldDB" id="A0A8H7XU00"/>
<evidence type="ECO:0000259" key="3">
    <source>
        <dbReference type="PROSITE" id="PS50975"/>
    </source>
</evidence>
<dbReference type="PANTHER" id="PTHR35517:SF1">
    <property type="entry name" value="PROTEIN ARGININE N-METHYLTRANSFERASE SFM1"/>
    <property type="match status" value="1"/>
</dbReference>
<dbReference type="Gene3D" id="3.30.470.20">
    <property type="entry name" value="ATP-grasp fold, B domain"/>
    <property type="match status" value="1"/>
</dbReference>
<feature type="domain" description="ATP-grasp" evidence="3">
    <location>
        <begin position="118"/>
        <end position="366"/>
    </location>
</feature>
<gene>
    <name evidence="4" type="ORF">JR316_009088</name>
</gene>
<dbReference type="GO" id="GO:0008716">
    <property type="term" value="F:D-alanine-D-alanine ligase activity"/>
    <property type="evidence" value="ECO:0007669"/>
    <property type="project" value="InterPro"/>
</dbReference>
<dbReference type="EMBL" id="JAFIQS010000009">
    <property type="protein sequence ID" value="KAG5165509.1"/>
    <property type="molecule type" value="Genomic_DNA"/>
</dbReference>
<dbReference type="InterPro" id="IPR011095">
    <property type="entry name" value="Dala_Dala_lig_C"/>
</dbReference>
<keyword evidence="2" id="KW-0547">Nucleotide-binding</keyword>
<reference evidence="4" key="1">
    <citation type="submission" date="2021-02" db="EMBL/GenBank/DDBJ databases">
        <title>Psilocybe cubensis genome.</title>
        <authorList>
            <person name="Mckernan K.J."/>
            <person name="Crawford S."/>
            <person name="Trippe A."/>
            <person name="Kane L.T."/>
            <person name="Mclaughlin S."/>
        </authorList>
    </citation>
    <scope>NUCLEOTIDE SEQUENCE [LARGE SCALE GENOMIC DNA]</scope>
    <source>
        <strain evidence="4">MGC-MH-2018</strain>
    </source>
</reference>
<dbReference type="Pfam" id="PF04252">
    <property type="entry name" value="SFM1-like"/>
    <property type="match status" value="1"/>
</dbReference>
<dbReference type="InterPro" id="IPR007364">
    <property type="entry name" value="SFM1-like"/>
</dbReference>
<proteinExistence type="predicted"/>
<dbReference type="PROSITE" id="PS50975">
    <property type="entry name" value="ATP_GRASP"/>
    <property type="match status" value="1"/>
</dbReference>
<dbReference type="PANTHER" id="PTHR35517">
    <property type="entry name" value="PROTEIN ARGININE N-METHYLTRANSFERASE SFM1"/>
    <property type="match status" value="1"/>
</dbReference>
<evidence type="ECO:0000256" key="2">
    <source>
        <dbReference type="PROSITE-ProRule" id="PRU00409"/>
    </source>
</evidence>
<dbReference type="GO" id="GO:0005524">
    <property type="term" value="F:ATP binding"/>
    <property type="evidence" value="ECO:0007669"/>
    <property type="project" value="UniProtKB-UniRule"/>
</dbReference>
<sequence length="597" mass="65912">MPTPVLKIAFTYDSREEWLALGYSAEQCAEFDFDETIQRIAASLRKLGTVEMIGGLKALTKVLVKSKPDWDIVFNICEGFGGVGREAQVPALLEAWGIPFTFSDSATLGLCLDKAKTKMVLEHYGVPSAPYACVPPRNAWSKAAEMSVESVIQSSPHSQALKTFPLFAKPSAEGSGVGIQQANKVTDYEQLAKVVEDLSLRYPTQTILIERFLSGREFTVGILGTGSNARAIGVREIVFLKDNPNCPIDPATIVDNQDPELLELEVYSNSVKRAGAGANPQHVNMDLSSNPVAQRAAEVAVKAWKVLGCRDGGRVDIRYDSKDANAVPNCIEVNPLAGLRPGYSDFPLLAESIGIDYDQLISTIVRNIYRSLSSVYIRSKTSNQYNAEHMEDDEETTKAIPPWVELEYAHMRMLAGPEGHVQFTSLSKSSCDFLSNAFSAASDPSLSKVSAHRDGIMRLMETQGIPLDKVCLLDPKAESELAPEDGDGRFEWFLFGVCPRDDPPRDRTSELRVRGFPTRHLGPVQMTTDTALGVTKLVVHDKIPLKEIPYIDHPTIRFNAKESVEMPFRYIADGDEPRLPPGMKQLLHEDLNKTFDF</sequence>
<evidence type="ECO:0000313" key="4">
    <source>
        <dbReference type="EMBL" id="KAG5165509.1"/>
    </source>
</evidence>
<evidence type="ECO:0000256" key="1">
    <source>
        <dbReference type="ARBA" id="ARBA00022598"/>
    </source>
</evidence>
<dbReference type="Pfam" id="PF07478">
    <property type="entry name" value="Dala_Dala_lig_C"/>
    <property type="match status" value="1"/>
</dbReference>
<dbReference type="InterPro" id="IPR011761">
    <property type="entry name" value="ATP-grasp"/>
</dbReference>
<dbReference type="Gene3D" id="3.30.1490.20">
    <property type="entry name" value="ATP-grasp fold, A domain"/>
    <property type="match status" value="1"/>
</dbReference>
<organism evidence="4">
    <name type="scientific">Psilocybe cubensis</name>
    <name type="common">Psychedelic mushroom</name>
    <name type="synonym">Stropharia cubensis</name>
    <dbReference type="NCBI Taxonomy" id="181762"/>
    <lineage>
        <taxon>Eukaryota</taxon>
        <taxon>Fungi</taxon>
        <taxon>Dikarya</taxon>
        <taxon>Basidiomycota</taxon>
        <taxon>Agaricomycotina</taxon>
        <taxon>Agaricomycetes</taxon>
        <taxon>Agaricomycetidae</taxon>
        <taxon>Agaricales</taxon>
        <taxon>Agaricineae</taxon>
        <taxon>Strophariaceae</taxon>
        <taxon>Psilocybe</taxon>
    </lineage>
</organism>
<protein>
    <recommendedName>
        <fullName evidence="3">ATP-grasp domain-containing protein</fullName>
    </recommendedName>
</protein>
<name>A0A8H7XU00_PSICU</name>
<comment type="caution">
    <text evidence="4">The sequence shown here is derived from an EMBL/GenBank/DDBJ whole genome shotgun (WGS) entry which is preliminary data.</text>
</comment>